<sequence>MERKQFFKNMGLAGLALTGFRVLNSCSNDDDSVTGDTSGSTDTGGGTDSGSGSGTGGGGTANCVVAPSETEGPFPTKTPSSLVRSDITSDRTGVPFNIDIIIQNVNDDCNVLEGAIVDIWHCDKDGNYSEYGGTGMQQTDYTSVHFLRGRQTTNADGQVAFTSIFPGWYTSRATHIHVHVYNESGNSLLVTQIAFPESNDSAVVQVNASTENGYTKGMSGYTYNANDNVFSDDTDGVEVGAITGSLSEGFTITQTIKVSA</sequence>
<evidence type="ECO:0000313" key="3">
    <source>
        <dbReference type="EMBL" id="KGO79550.1"/>
    </source>
</evidence>
<protein>
    <submittedName>
        <fullName evidence="3">Intradiol ring-cleavage dioxygenase</fullName>
    </submittedName>
</protein>
<evidence type="ECO:0000256" key="1">
    <source>
        <dbReference type="SAM" id="MobiDB-lite"/>
    </source>
</evidence>
<dbReference type="RefSeq" id="WP_035135078.1">
    <property type="nucleotide sequence ID" value="NZ_JRLV01000016.1"/>
</dbReference>
<dbReference type="InterPro" id="IPR015889">
    <property type="entry name" value="Intradiol_dOase_core"/>
</dbReference>
<dbReference type="GO" id="GO:0008199">
    <property type="term" value="F:ferric iron binding"/>
    <property type="evidence" value="ECO:0007669"/>
    <property type="project" value="InterPro"/>
</dbReference>
<dbReference type="GO" id="GO:0016702">
    <property type="term" value="F:oxidoreductase activity, acting on single donors with incorporation of molecular oxygen, incorporation of two atoms of oxygen"/>
    <property type="evidence" value="ECO:0007669"/>
    <property type="project" value="InterPro"/>
</dbReference>
<feature type="region of interest" description="Disordered" evidence="1">
    <location>
        <begin position="29"/>
        <end position="86"/>
    </location>
</feature>
<dbReference type="Proteomes" id="UP000030129">
    <property type="component" value="Unassembled WGS sequence"/>
</dbReference>
<dbReference type="EMBL" id="JRLV01000016">
    <property type="protein sequence ID" value="KGO79550.1"/>
    <property type="molecule type" value="Genomic_DNA"/>
</dbReference>
<gene>
    <name evidence="3" type="ORF">Q763_13450</name>
</gene>
<proteinExistence type="predicted"/>
<dbReference type="SUPFAM" id="SSF49482">
    <property type="entry name" value="Aromatic compound dioxygenase"/>
    <property type="match status" value="1"/>
</dbReference>
<keyword evidence="4" id="KW-1185">Reference proteome</keyword>
<feature type="domain" description="Intradiol ring-cleavage dioxygenases" evidence="2">
    <location>
        <begin position="93"/>
        <end position="198"/>
    </location>
</feature>
<keyword evidence="3" id="KW-0560">Oxidoreductase</keyword>
<dbReference type="PANTHER" id="PTHR34315">
    <property type="match status" value="1"/>
</dbReference>
<dbReference type="eggNOG" id="COG3485">
    <property type="taxonomic scope" value="Bacteria"/>
</dbReference>
<dbReference type="PANTHER" id="PTHR34315:SF1">
    <property type="entry name" value="INTRADIOL RING-CLEAVAGE DIOXYGENASES DOMAIN-CONTAINING PROTEIN-RELATED"/>
    <property type="match status" value="1"/>
</dbReference>
<organism evidence="3 4">
    <name type="scientific">Flavobacterium beibuense F44-8</name>
    <dbReference type="NCBI Taxonomy" id="1406840"/>
    <lineage>
        <taxon>Bacteria</taxon>
        <taxon>Pseudomonadati</taxon>
        <taxon>Bacteroidota</taxon>
        <taxon>Flavobacteriia</taxon>
        <taxon>Flavobacteriales</taxon>
        <taxon>Flavobacteriaceae</taxon>
        <taxon>Flavobacterium</taxon>
    </lineage>
</organism>
<evidence type="ECO:0000313" key="4">
    <source>
        <dbReference type="Proteomes" id="UP000030129"/>
    </source>
</evidence>
<comment type="caution">
    <text evidence="3">The sequence shown here is derived from an EMBL/GenBank/DDBJ whole genome shotgun (WGS) entry which is preliminary data.</text>
</comment>
<dbReference type="Gene3D" id="2.60.130.10">
    <property type="entry name" value="Aromatic compound dioxygenase"/>
    <property type="match status" value="1"/>
</dbReference>
<dbReference type="Pfam" id="PF00775">
    <property type="entry name" value="Dioxygenase_C"/>
    <property type="match status" value="1"/>
</dbReference>
<dbReference type="AlphaFoldDB" id="A0A0A2LTP4"/>
<keyword evidence="3" id="KW-0223">Dioxygenase</keyword>
<dbReference type="InterPro" id="IPR000627">
    <property type="entry name" value="Intradiol_dOase_C"/>
</dbReference>
<name>A0A0A2LTP4_9FLAO</name>
<feature type="compositionally biased region" description="Gly residues" evidence="1">
    <location>
        <begin position="42"/>
        <end position="60"/>
    </location>
</feature>
<accession>A0A0A2LTP4</accession>
<evidence type="ECO:0000259" key="2">
    <source>
        <dbReference type="Pfam" id="PF00775"/>
    </source>
</evidence>
<dbReference type="STRING" id="1406840.Q763_13450"/>
<reference evidence="3 4" key="1">
    <citation type="submission" date="2013-09" db="EMBL/GenBank/DDBJ databases">
        <authorList>
            <person name="Zeng Z."/>
            <person name="Chen C."/>
        </authorList>
    </citation>
    <scope>NUCLEOTIDE SEQUENCE [LARGE SCALE GENOMIC DNA]</scope>
    <source>
        <strain evidence="3 4">F44-8</strain>
    </source>
</reference>